<keyword evidence="2" id="KW-0663">Pyridoxal phosphate</keyword>
<dbReference type="InterPro" id="IPR022644">
    <property type="entry name" value="De-COase2_N"/>
</dbReference>
<dbReference type="PANTHER" id="PTHR43727:SF2">
    <property type="entry name" value="GROUP IV DECARBOXYLASE"/>
    <property type="match status" value="1"/>
</dbReference>
<protein>
    <submittedName>
        <fullName evidence="4">Diaminopimelate decarboxylase</fullName>
    </submittedName>
</protein>
<dbReference type="AlphaFoldDB" id="A0A829GZJ6"/>
<name>A0A829GZJ6_LACPA</name>
<comment type="cofactor">
    <cofactor evidence="1">
        <name>pyridoxal 5'-phosphate</name>
        <dbReference type="ChEBI" id="CHEBI:597326"/>
    </cofactor>
</comment>
<dbReference type="InterPro" id="IPR000183">
    <property type="entry name" value="Orn/DAP/Arg_de-COase"/>
</dbReference>
<dbReference type="InterPro" id="IPR009006">
    <property type="entry name" value="Ala_racemase/Decarboxylase_C"/>
</dbReference>
<reference evidence="4 5" key="1">
    <citation type="journal article" date="2013" name="PLoS ONE">
        <title>Lactobacillus paracasei comparative genomics: towards species pan-genome definition and exploitation of diversity.</title>
        <authorList>
            <person name="Smokvina T."/>
            <person name="Wels M."/>
            <person name="Polka J."/>
            <person name="Chervaux C."/>
            <person name="Brisse S."/>
            <person name="Boekhorst J."/>
            <person name="van Hylckama Vlieg J.E."/>
            <person name="Siezen R.J."/>
        </authorList>
    </citation>
    <scope>NUCLEOTIDE SEQUENCE [LARGE SCALE GENOMIC DNA]</scope>
    <source>
        <strain evidence="4 5">Lpl14</strain>
    </source>
</reference>
<dbReference type="GO" id="GO:0008836">
    <property type="term" value="F:diaminopimelate decarboxylase activity"/>
    <property type="evidence" value="ECO:0007669"/>
    <property type="project" value="TreeGrafter"/>
</dbReference>
<accession>A0A829GZJ6</accession>
<dbReference type="RefSeq" id="WP_016369773.1">
    <property type="nucleotide sequence ID" value="NZ_ANKB01000006.1"/>
</dbReference>
<feature type="domain" description="Orn/DAP/Arg decarboxylase 2 N-terminal" evidence="3">
    <location>
        <begin position="39"/>
        <end position="255"/>
    </location>
</feature>
<evidence type="ECO:0000313" key="4">
    <source>
        <dbReference type="EMBL" id="EPC66614.1"/>
    </source>
</evidence>
<evidence type="ECO:0000259" key="3">
    <source>
        <dbReference type="Pfam" id="PF02784"/>
    </source>
</evidence>
<gene>
    <name evidence="4" type="ORF">Lpl14_02741</name>
</gene>
<dbReference type="SUPFAM" id="SSF51419">
    <property type="entry name" value="PLP-binding barrel"/>
    <property type="match status" value="1"/>
</dbReference>
<dbReference type="EMBL" id="ANKB01000006">
    <property type="protein sequence ID" value="EPC66614.1"/>
    <property type="molecule type" value="Genomic_DNA"/>
</dbReference>
<dbReference type="Gene3D" id="2.40.37.10">
    <property type="entry name" value="Lyase, Ornithine Decarboxylase, Chain A, domain 1"/>
    <property type="match status" value="1"/>
</dbReference>
<sequence>MWEGEVVKETFLKSLDFKTSPALIYDIDSIKSKSLQTLKILNKFPTWQLYFSMKASRSPIILQTIASLEEIGIDVSSVYELQFAKTFRFKEISATGPSFNTTAIEGLSQNSQLRFYFDSMEQIRAVPISLMRHWHSGIRISVPSNLSRFDYSRFGLSREDIKSINQTPTLSCLLRHVHVHFEMTSIDEWKRVVKHISSVIPNPSNVYTIDFGGGLINLAPTPAHLEQSLSEMNEYIVRLFPNIRKIIIEPGDFLVINAGFLKTTVVTIKQVSSNVSLLGVDSSPWSLAPWTKLHVINLTSIFKQGLPRKTYRIFGNTLFEGDWFMDNSRQSPRTFELPTVGVGDSLLFSQFGAYTMSTYRPFHLLPAPKEFSYQHNSINNSKETGCHE</sequence>
<dbReference type="InterPro" id="IPR029066">
    <property type="entry name" value="PLP-binding_barrel"/>
</dbReference>
<dbReference type="GO" id="GO:0009089">
    <property type="term" value="P:lysine biosynthetic process via diaminopimelate"/>
    <property type="evidence" value="ECO:0007669"/>
    <property type="project" value="TreeGrafter"/>
</dbReference>
<organism evidence="4 5">
    <name type="scientific">Lacticaseibacillus paracasei subsp. tolerans Lpl14</name>
    <dbReference type="NCBI Taxonomy" id="1256229"/>
    <lineage>
        <taxon>Bacteria</taxon>
        <taxon>Bacillati</taxon>
        <taxon>Bacillota</taxon>
        <taxon>Bacilli</taxon>
        <taxon>Lactobacillales</taxon>
        <taxon>Lactobacillaceae</taxon>
        <taxon>Lacticaseibacillus</taxon>
    </lineage>
</organism>
<dbReference type="PANTHER" id="PTHR43727">
    <property type="entry name" value="DIAMINOPIMELATE DECARBOXYLASE"/>
    <property type="match status" value="1"/>
</dbReference>
<dbReference type="Pfam" id="PF02784">
    <property type="entry name" value="Orn_Arg_deC_N"/>
    <property type="match status" value="1"/>
</dbReference>
<dbReference type="PRINTS" id="PR01179">
    <property type="entry name" value="ODADCRBXLASE"/>
</dbReference>
<evidence type="ECO:0000256" key="2">
    <source>
        <dbReference type="ARBA" id="ARBA00022898"/>
    </source>
</evidence>
<evidence type="ECO:0000256" key="1">
    <source>
        <dbReference type="ARBA" id="ARBA00001933"/>
    </source>
</evidence>
<dbReference type="Proteomes" id="UP000014285">
    <property type="component" value="Unassembled WGS sequence"/>
</dbReference>
<proteinExistence type="predicted"/>
<dbReference type="Gene3D" id="3.20.20.10">
    <property type="entry name" value="Alanine racemase"/>
    <property type="match status" value="1"/>
</dbReference>
<comment type="caution">
    <text evidence="4">The sequence shown here is derived from an EMBL/GenBank/DDBJ whole genome shotgun (WGS) entry which is preliminary data.</text>
</comment>
<dbReference type="SUPFAM" id="SSF50621">
    <property type="entry name" value="Alanine racemase C-terminal domain-like"/>
    <property type="match status" value="1"/>
</dbReference>
<evidence type="ECO:0000313" key="5">
    <source>
        <dbReference type="Proteomes" id="UP000014285"/>
    </source>
</evidence>